<feature type="region of interest" description="Disordered" evidence="5">
    <location>
        <begin position="28"/>
        <end position="48"/>
    </location>
</feature>
<dbReference type="NCBIfam" id="TIGR00975">
    <property type="entry name" value="3a0107s03"/>
    <property type="match status" value="1"/>
</dbReference>
<dbReference type="SUPFAM" id="SSF53850">
    <property type="entry name" value="Periplasmic binding protein-like II"/>
    <property type="match status" value="1"/>
</dbReference>
<keyword evidence="9" id="KW-1185">Reference proteome</keyword>
<evidence type="ECO:0000256" key="4">
    <source>
        <dbReference type="PIRNR" id="PIRNR002756"/>
    </source>
</evidence>
<keyword evidence="3 4" id="KW-0592">Phosphate transport</keyword>
<feature type="chain" id="PRO_5046274369" description="Phosphate-binding protein" evidence="6">
    <location>
        <begin position="26"/>
        <end position="366"/>
    </location>
</feature>
<comment type="caution">
    <text evidence="8">The sequence shown here is derived from an EMBL/GenBank/DDBJ whole genome shotgun (WGS) entry which is preliminary data.</text>
</comment>
<evidence type="ECO:0000313" key="8">
    <source>
        <dbReference type="EMBL" id="MDR7362134.1"/>
    </source>
</evidence>
<comment type="similarity">
    <text evidence="1 4">Belongs to the PstS family.</text>
</comment>
<dbReference type="InterPro" id="IPR024370">
    <property type="entry name" value="PBP_domain"/>
</dbReference>
<dbReference type="Proteomes" id="UP001183648">
    <property type="component" value="Unassembled WGS sequence"/>
</dbReference>
<dbReference type="CDD" id="cd13565">
    <property type="entry name" value="PBP2_PstS"/>
    <property type="match status" value="1"/>
</dbReference>
<dbReference type="InterPro" id="IPR050962">
    <property type="entry name" value="Phosphate-bind_PstS"/>
</dbReference>
<evidence type="ECO:0000256" key="5">
    <source>
        <dbReference type="SAM" id="MobiDB-lite"/>
    </source>
</evidence>
<protein>
    <recommendedName>
        <fullName evidence="4">Phosphate-binding protein</fullName>
    </recommendedName>
</protein>
<evidence type="ECO:0000256" key="6">
    <source>
        <dbReference type="SAM" id="SignalP"/>
    </source>
</evidence>
<dbReference type="PIRSF" id="PIRSF002756">
    <property type="entry name" value="PstS"/>
    <property type="match status" value="1"/>
</dbReference>
<feature type="domain" description="PBP" evidence="7">
    <location>
        <begin position="36"/>
        <end position="333"/>
    </location>
</feature>
<feature type="signal peptide" evidence="6">
    <location>
        <begin position="1"/>
        <end position="25"/>
    </location>
</feature>
<dbReference type="Pfam" id="PF12849">
    <property type="entry name" value="PBP_like_2"/>
    <property type="match status" value="1"/>
</dbReference>
<feature type="compositionally biased region" description="Polar residues" evidence="5">
    <location>
        <begin position="29"/>
        <end position="43"/>
    </location>
</feature>
<evidence type="ECO:0000256" key="3">
    <source>
        <dbReference type="ARBA" id="ARBA00022592"/>
    </source>
</evidence>
<name>A0ABU2BWT2_9ACTN</name>
<dbReference type="EMBL" id="JAVDYG010000001">
    <property type="protein sequence ID" value="MDR7362134.1"/>
    <property type="molecule type" value="Genomic_DNA"/>
</dbReference>
<evidence type="ECO:0000256" key="2">
    <source>
        <dbReference type="ARBA" id="ARBA00022448"/>
    </source>
</evidence>
<dbReference type="PANTHER" id="PTHR42996">
    <property type="entry name" value="PHOSPHATE-BINDING PROTEIN PSTS"/>
    <property type="match status" value="1"/>
</dbReference>
<sequence length="366" mass="37351">MRTSLSRVAVGGALLSLGLGLSACGAGNETASGDTKSDSTLSGNIKGAGSSAQEAAQGAWAAGFQTDNPDVTVDYDPIGSGGGREQFIAGGVDFAGSDSSLSTDEGELDKAKERCGGSVIEVPDYVSPIAVVFNVDGVDDLQLSGETVAKIFNGQITSWDDPAIKADNPDAELPSEKITPVHRGDASGTTKNFTAYLQAAAPDVWTDEPDDAFPIKGGEAATGTSGVIQAVQGGKNTIGYADASQAGDLGTAKIKVGDEYVAPSAEAAAKILEISPQTEGRDASDLVFDLDRKTEEKGVYPVVLTSYLLACPTYDDQKTADLVKAFVSYVVSKDGQQAAADNAGSAPLPSSIEAKALKIAESIGAK</sequence>
<keyword evidence="2 4" id="KW-0813">Transport</keyword>
<gene>
    <name evidence="8" type="ORF">J2S63_001687</name>
</gene>
<keyword evidence="6" id="KW-0732">Signal</keyword>
<dbReference type="RefSeq" id="WP_310301225.1">
    <property type="nucleotide sequence ID" value="NZ_BAAAPS010000008.1"/>
</dbReference>
<evidence type="ECO:0000313" key="9">
    <source>
        <dbReference type="Proteomes" id="UP001183648"/>
    </source>
</evidence>
<accession>A0ABU2BWT2</accession>
<dbReference type="InterPro" id="IPR005673">
    <property type="entry name" value="ABC_phos-bd_PstS"/>
</dbReference>
<reference evidence="8 9" key="1">
    <citation type="submission" date="2023-07" db="EMBL/GenBank/DDBJ databases">
        <title>Sequencing the genomes of 1000 actinobacteria strains.</title>
        <authorList>
            <person name="Klenk H.-P."/>
        </authorList>
    </citation>
    <scope>NUCLEOTIDE SEQUENCE [LARGE SCALE GENOMIC DNA]</scope>
    <source>
        <strain evidence="8 9">DSM 19426</strain>
    </source>
</reference>
<evidence type="ECO:0000259" key="7">
    <source>
        <dbReference type="Pfam" id="PF12849"/>
    </source>
</evidence>
<dbReference type="PANTHER" id="PTHR42996:SF1">
    <property type="entry name" value="PHOSPHATE-BINDING PROTEIN PSTS"/>
    <property type="match status" value="1"/>
</dbReference>
<dbReference type="PROSITE" id="PS51257">
    <property type="entry name" value="PROKAR_LIPOPROTEIN"/>
    <property type="match status" value="1"/>
</dbReference>
<organism evidence="8 9">
    <name type="scientific">Nocardioides marmoribigeumensis</name>
    <dbReference type="NCBI Taxonomy" id="433649"/>
    <lineage>
        <taxon>Bacteria</taxon>
        <taxon>Bacillati</taxon>
        <taxon>Actinomycetota</taxon>
        <taxon>Actinomycetes</taxon>
        <taxon>Propionibacteriales</taxon>
        <taxon>Nocardioidaceae</taxon>
        <taxon>Nocardioides</taxon>
    </lineage>
</organism>
<proteinExistence type="inferred from homology"/>
<dbReference type="Gene3D" id="3.40.190.10">
    <property type="entry name" value="Periplasmic binding protein-like II"/>
    <property type="match status" value="2"/>
</dbReference>
<evidence type="ECO:0000256" key="1">
    <source>
        <dbReference type="ARBA" id="ARBA00008725"/>
    </source>
</evidence>